<evidence type="ECO:0000256" key="7">
    <source>
        <dbReference type="SAM" id="MobiDB-lite"/>
    </source>
</evidence>
<dbReference type="InterPro" id="IPR020588">
    <property type="entry name" value="RecA_ATP-bd"/>
</dbReference>
<dbReference type="GO" id="GO:0007131">
    <property type="term" value="P:reciprocal meiotic recombination"/>
    <property type="evidence" value="ECO:0007669"/>
    <property type="project" value="TreeGrafter"/>
</dbReference>
<keyword evidence="5" id="KW-0234">DNA repair</keyword>
<evidence type="ECO:0000256" key="1">
    <source>
        <dbReference type="ARBA" id="ARBA00004123"/>
    </source>
</evidence>
<name>A0AAJ0DIT3_9PEZI</name>
<dbReference type="GO" id="GO:0005657">
    <property type="term" value="C:replication fork"/>
    <property type="evidence" value="ECO:0007669"/>
    <property type="project" value="TreeGrafter"/>
</dbReference>
<evidence type="ECO:0000256" key="4">
    <source>
        <dbReference type="ARBA" id="ARBA00022840"/>
    </source>
</evidence>
<feature type="domain" description="RecA family profile 1" evidence="8">
    <location>
        <begin position="40"/>
        <end position="227"/>
    </location>
</feature>
<keyword evidence="6" id="KW-0539">Nucleus</keyword>
<dbReference type="GO" id="GO:0008821">
    <property type="term" value="F:crossover junction DNA endonuclease activity"/>
    <property type="evidence" value="ECO:0007669"/>
    <property type="project" value="TreeGrafter"/>
</dbReference>
<dbReference type="Gene3D" id="3.40.50.300">
    <property type="entry name" value="P-loop containing nucleotide triphosphate hydrolases"/>
    <property type="match status" value="1"/>
</dbReference>
<dbReference type="GO" id="GO:0005524">
    <property type="term" value="F:ATP binding"/>
    <property type="evidence" value="ECO:0007669"/>
    <property type="project" value="UniProtKB-KW"/>
</dbReference>
<dbReference type="CDD" id="cd01393">
    <property type="entry name" value="RecA-like"/>
    <property type="match status" value="1"/>
</dbReference>
<dbReference type="PROSITE" id="PS50162">
    <property type="entry name" value="RECA_2"/>
    <property type="match status" value="1"/>
</dbReference>
<keyword evidence="10" id="KW-1185">Reference proteome</keyword>
<reference evidence="9" key="1">
    <citation type="submission" date="2023-04" db="EMBL/GenBank/DDBJ databases">
        <title>Black Yeasts Isolated from many extreme environments.</title>
        <authorList>
            <person name="Coleine C."/>
            <person name="Stajich J.E."/>
            <person name="Selbmann L."/>
        </authorList>
    </citation>
    <scope>NUCLEOTIDE SEQUENCE</scope>
    <source>
        <strain evidence="9">CCFEE 5312</strain>
    </source>
</reference>
<dbReference type="GO" id="GO:0000400">
    <property type="term" value="F:four-way junction DNA binding"/>
    <property type="evidence" value="ECO:0007669"/>
    <property type="project" value="TreeGrafter"/>
</dbReference>
<keyword evidence="2" id="KW-0547">Nucleotide-binding</keyword>
<dbReference type="Pfam" id="PF00154">
    <property type="entry name" value="RecA_N"/>
    <property type="match status" value="1"/>
</dbReference>
<comment type="caution">
    <text evidence="9">The sequence shown here is derived from an EMBL/GenBank/DDBJ whole genome shotgun (WGS) entry which is preliminary data.</text>
</comment>
<dbReference type="PANTHER" id="PTHR46239:SF1">
    <property type="entry name" value="DNA REPAIR PROTEIN RAD51 HOMOLOG 3"/>
    <property type="match status" value="1"/>
</dbReference>
<evidence type="ECO:0000313" key="9">
    <source>
        <dbReference type="EMBL" id="KAK3051211.1"/>
    </source>
</evidence>
<dbReference type="GO" id="GO:0033065">
    <property type="term" value="C:Rad51C-XRCC3 complex"/>
    <property type="evidence" value="ECO:0007669"/>
    <property type="project" value="TreeGrafter"/>
</dbReference>
<keyword evidence="3" id="KW-0227">DNA damage</keyword>
<evidence type="ECO:0000256" key="6">
    <source>
        <dbReference type="ARBA" id="ARBA00023242"/>
    </source>
</evidence>
<proteinExistence type="predicted"/>
<accession>A0AAJ0DIT3</accession>
<dbReference type="Proteomes" id="UP001271007">
    <property type="component" value="Unassembled WGS sequence"/>
</dbReference>
<comment type="subcellular location">
    <subcellularLocation>
        <location evidence="1">Nucleus</location>
    </subcellularLocation>
</comment>
<feature type="compositionally biased region" description="Polar residues" evidence="7">
    <location>
        <begin position="367"/>
        <end position="376"/>
    </location>
</feature>
<gene>
    <name evidence="9" type="ORF">LTR09_007607</name>
</gene>
<feature type="region of interest" description="Disordered" evidence="7">
    <location>
        <begin position="321"/>
        <end position="376"/>
    </location>
</feature>
<sequence>MADQAIVDLTLSQSTQAKAIPHRLPTVSASQALQDLATGSSNFIKTGLTSLDSRLAGADPASNGGFERGKVTEIWGPSGAGKTAIALQAATHCIDSGSSVLWVDASTTLDEARVRAAHKSATLSPTDAGDTSKKFHHVEAPTLSHLLALILHPREDSIPPKAVLLVIDGLNYLMDIDYPRYQIAASNKTEAQKWQAGRRYAVLGSIVSALSKLAVINNMAVVVTTGCATRMRHDSGLGAALVPGIGGLEWESGIWNRIVVFRDFASRLVGVQKCQGRSAISREEVGEPGHLIAFEFGPTGSALERMMQKGAGITLVQPVKSKASPAKPRKRAIDEIADSEGEDMDEYGWADADDGAFTGDGPAVDGDTSTAPARPD</sequence>
<evidence type="ECO:0000313" key="10">
    <source>
        <dbReference type="Proteomes" id="UP001271007"/>
    </source>
</evidence>
<organism evidence="9 10">
    <name type="scientific">Extremus antarcticus</name>
    <dbReference type="NCBI Taxonomy" id="702011"/>
    <lineage>
        <taxon>Eukaryota</taxon>
        <taxon>Fungi</taxon>
        <taxon>Dikarya</taxon>
        <taxon>Ascomycota</taxon>
        <taxon>Pezizomycotina</taxon>
        <taxon>Dothideomycetes</taxon>
        <taxon>Dothideomycetidae</taxon>
        <taxon>Mycosphaerellales</taxon>
        <taxon>Extremaceae</taxon>
        <taxon>Extremus</taxon>
    </lineage>
</organism>
<dbReference type="InterPro" id="IPR027417">
    <property type="entry name" value="P-loop_NTPase"/>
</dbReference>
<evidence type="ECO:0000256" key="5">
    <source>
        <dbReference type="ARBA" id="ARBA00023204"/>
    </source>
</evidence>
<dbReference type="AlphaFoldDB" id="A0AAJ0DIT3"/>
<dbReference type="GO" id="GO:0000707">
    <property type="term" value="P:meiotic DNA recombinase assembly"/>
    <property type="evidence" value="ECO:0007669"/>
    <property type="project" value="TreeGrafter"/>
</dbReference>
<dbReference type="InterPro" id="IPR049428">
    <property type="entry name" value="RecA-like_N"/>
</dbReference>
<evidence type="ECO:0000256" key="2">
    <source>
        <dbReference type="ARBA" id="ARBA00022741"/>
    </source>
</evidence>
<dbReference type="GO" id="GO:0033063">
    <property type="term" value="C:Rad51B-Rad51C-Rad51D-XRCC2 complex"/>
    <property type="evidence" value="ECO:0007669"/>
    <property type="project" value="TreeGrafter"/>
</dbReference>
<keyword evidence="4" id="KW-0067">ATP-binding</keyword>
<protein>
    <recommendedName>
        <fullName evidence="8">RecA family profile 1 domain-containing protein</fullName>
    </recommendedName>
</protein>
<evidence type="ECO:0000259" key="8">
    <source>
        <dbReference type="PROSITE" id="PS50162"/>
    </source>
</evidence>
<dbReference type="PANTHER" id="PTHR46239">
    <property type="entry name" value="DNA REPAIR PROTEIN RAD51 HOMOLOG 3 RAD51C"/>
    <property type="match status" value="1"/>
</dbReference>
<evidence type="ECO:0000256" key="3">
    <source>
        <dbReference type="ARBA" id="ARBA00022763"/>
    </source>
</evidence>
<dbReference type="InterPro" id="IPR052093">
    <property type="entry name" value="HR_Repair_Mediator"/>
</dbReference>
<dbReference type="GO" id="GO:0140664">
    <property type="term" value="F:ATP-dependent DNA damage sensor activity"/>
    <property type="evidence" value="ECO:0007669"/>
    <property type="project" value="InterPro"/>
</dbReference>
<feature type="compositionally biased region" description="Acidic residues" evidence="7">
    <location>
        <begin position="335"/>
        <end position="354"/>
    </location>
</feature>
<dbReference type="EMBL" id="JAWDJX010000027">
    <property type="protein sequence ID" value="KAK3051211.1"/>
    <property type="molecule type" value="Genomic_DNA"/>
</dbReference>
<dbReference type="SUPFAM" id="SSF52540">
    <property type="entry name" value="P-loop containing nucleoside triphosphate hydrolases"/>
    <property type="match status" value="1"/>
</dbReference>